<dbReference type="RefSeq" id="WP_093238115.1">
    <property type="nucleotide sequence ID" value="NZ_FNQF01000001.1"/>
</dbReference>
<dbReference type="GO" id="GO:0004163">
    <property type="term" value="F:diphosphomevalonate decarboxylase activity"/>
    <property type="evidence" value="ECO:0007669"/>
    <property type="project" value="UniProtKB-EC"/>
</dbReference>
<dbReference type="GO" id="GO:0019287">
    <property type="term" value="P:isopentenyl diphosphate biosynthetic process, mevalonate pathway"/>
    <property type="evidence" value="ECO:0007669"/>
    <property type="project" value="InterPro"/>
</dbReference>
<comment type="similarity">
    <text evidence="1">Belongs to the diphosphomevalonate decarboxylase family.</text>
</comment>
<dbReference type="InterPro" id="IPR036554">
    <property type="entry name" value="GHMP_kinase_C_sf"/>
</dbReference>
<keyword evidence="5" id="KW-0067">ATP-binding</keyword>
<dbReference type="PANTHER" id="PTHR10977">
    <property type="entry name" value="DIPHOSPHOMEVALONATE DECARBOXYLASE"/>
    <property type="match status" value="1"/>
</dbReference>
<dbReference type="NCBIfam" id="TIGR01240">
    <property type="entry name" value="mevDPdecarb"/>
    <property type="match status" value="1"/>
</dbReference>
<dbReference type="SUPFAM" id="SSF54211">
    <property type="entry name" value="Ribosomal protein S5 domain 2-like"/>
    <property type="match status" value="1"/>
</dbReference>
<evidence type="ECO:0000256" key="2">
    <source>
        <dbReference type="ARBA" id="ARBA00012296"/>
    </source>
</evidence>
<dbReference type="InterPro" id="IPR041431">
    <property type="entry name" value="Mvd1_C"/>
</dbReference>
<dbReference type="InterPro" id="IPR029765">
    <property type="entry name" value="Mev_diP_decarb"/>
</dbReference>
<evidence type="ECO:0000256" key="4">
    <source>
        <dbReference type="ARBA" id="ARBA00022741"/>
    </source>
</evidence>
<dbReference type="InterPro" id="IPR053859">
    <property type="entry name" value="MVD-like_N"/>
</dbReference>
<organism evidence="11 12">
    <name type="scientific">Psychroflexus halocasei</name>
    <dbReference type="NCBI Taxonomy" id="908615"/>
    <lineage>
        <taxon>Bacteria</taxon>
        <taxon>Pseudomonadati</taxon>
        <taxon>Bacteroidota</taxon>
        <taxon>Flavobacteriia</taxon>
        <taxon>Flavobacteriales</taxon>
        <taxon>Flavobacteriaceae</taxon>
        <taxon>Psychroflexus</taxon>
    </lineage>
</organism>
<evidence type="ECO:0000313" key="11">
    <source>
        <dbReference type="EMBL" id="SDZ75952.1"/>
    </source>
</evidence>
<evidence type="ECO:0000259" key="10">
    <source>
        <dbReference type="Pfam" id="PF22700"/>
    </source>
</evidence>
<evidence type="ECO:0000256" key="7">
    <source>
        <dbReference type="ARBA" id="ARBA00023239"/>
    </source>
</evidence>
<dbReference type="Proteomes" id="UP000198820">
    <property type="component" value="Unassembled WGS sequence"/>
</dbReference>
<dbReference type="STRING" id="908615.SAMN05421540_101186"/>
<dbReference type="PIRSF" id="PIRSF015950">
    <property type="entry name" value="Mev_P_decrbx"/>
    <property type="match status" value="1"/>
</dbReference>
<accession>A0A1H3VPC5</accession>
<dbReference type="Pfam" id="PF22700">
    <property type="entry name" value="MVD-like_N"/>
    <property type="match status" value="1"/>
</dbReference>
<keyword evidence="7" id="KW-0456">Lyase</keyword>
<evidence type="ECO:0000259" key="9">
    <source>
        <dbReference type="Pfam" id="PF18376"/>
    </source>
</evidence>
<evidence type="ECO:0000256" key="8">
    <source>
        <dbReference type="SAM" id="Coils"/>
    </source>
</evidence>
<feature type="domain" description="Diphosphomevalonate decarboxylase-like N-terminal" evidence="10">
    <location>
        <begin position="24"/>
        <end position="182"/>
    </location>
</feature>
<reference evidence="11 12" key="1">
    <citation type="submission" date="2016-10" db="EMBL/GenBank/DDBJ databases">
        <authorList>
            <person name="de Groot N.N."/>
        </authorList>
    </citation>
    <scope>NUCLEOTIDE SEQUENCE [LARGE SCALE GENOMIC DNA]</scope>
    <source>
        <strain evidence="11 12">DSM 23581</strain>
    </source>
</reference>
<dbReference type="Gene3D" id="3.30.230.10">
    <property type="match status" value="1"/>
</dbReference>
<keyword evidence="8" id="KW-0175">Coiled coil</keyword>
<keyword evidence="12" id="KW-1185">Reference proteome</keyword>
<feature type="domain" description="Mvd1 C-terminal" evidence="9">
    <location>
        <begin position="209"/>
        <end position="348"/>
    </location>
</feature>
<dbReference type="PANTHER" id="PTHR10977:SF3">
    <property type="entry name" value="DIPHOSPHOMEVALONATE DECARBOXYLASE"/>
    <property type="match status" value="1"/>
</dbReference>
<evidence type="ECO:0000256" key="3">
    <source>
        <dbReference type="ARBA" id="ARBA00022516"/>
    </source>
</evidence>
<dbReference type="Pfam" id="PF18376">
    <property type="entry name" value="MDD_C"/>
    <property type="match status" value="1"/>
</dbReference>
<dbReference type="GO" id="GO:0005829">
    <property type="term" value="C:cytosol"/>
    <property type="evidence" value="ECO:0007669"/>
    <property type="project" value="InterPro"/>
</dbReference>
<keyword evidence="3" id="KW-0444">Lipid biosynthesis</keyword>
<protein>
    <recommendedName>
        <fullName evidence="2">diphosphomevalonate decarboxylase</fullName>
        <ecNumber evidence="2">4.1.1.33</ecNumber>
    </recommendedName>
</protein>
<dbReference type="InterPro" id="IPR005935">
    <property type="entry name" value="Mev_decarb"/>
</dbReference>
<dbReference type="EC" id="4.1.1.33" evidence="2"/>
<evidence type="ECO:0000256" key="1">
    <source>
        <dbReference type="ARBA" id="ARBA00008831"/>
    </source>
</evidence>
<dbReference type="InterPro" id="IPR014721">
    <property type="entry name" value="Ribsml_uS5_D2-typ_fold_subgr"/>
</dbReference>
<dbReference type="EMBL" id="FNQF01000001">
    <property type="protein sequence ID" value="SDZ75952.1"/>
    <property type="molecule type" value="Genomic_DNA"/>
</dbReference>
<dbReference type="AlphaFoldDB" id="A0A1H3VPC5"/>
<keyword evidence="4" id="KW-0547">Nucleotide-binding</keyword>
<sequence length="354" mass="40346">MQKPEFICHEKAEYLLGKGFSVSAPSNIALVKYWGKYGEQLPTNTSISFTLNTCRTETKLVFKSENKSDKFVFDVFFEGEKAADFKPKIKSFFERIDAYVPFLKQYELEIHTSNTFPHSSGIASSASGMAALAKAIMEAEKSFSQLTEEYEQLKTSFLARLGSGSACRSTSGDLVVWGEHSEIPESSNYYGIKYNQALHPNFKDFQDYILLVDKGQKQVSSSVGHNLMHDHPFAEQRFKQANQHIIAMKTVLASGDYKRFFEIVESEALSLHAMMMTSQPYFILMRSNTLEIIERIWKFRKDTKLPLGFTLDAGANVHLLFSTSAKSEVENFIESELKQFCQVEEYIKDYVNIK</sequence>
<dbReference type="Gene3D" id="3.30.70.890">
    <property type="entry name" value="GHMP kinase, C-terminal domain"/>
    <property type="match status" value="1"/>
</dbReference>
<dbReference type="InterPro" id="IPR020568">
    <property type="entry name" value="Ribosomal_Su5_D2-typ_SF"/>
</dbReference>
<evidence type="ECO:0000256" key="6">
    <source>
        <dbReference type="ARBA" id="ARBA00023098"/>
    </source>
</evidence>
<evidence type="ECO:0000256" key="5">
    <source>
        <dbReference type="ARBA" id="ARBA00022840"/>
    </source>
</evidence>
<gene>
    <name evidence="11" type="ORF">SAMN05421540_101186</name>
</gene>
<name>A0A1H3VPC5_9FLAO</name>
<dbReference type="GO" id="GO:0005524">
    <property type="term" value="F:ATP binding"/>
    <property type="evidence" value="ECO:0007669"/>
    <property type="project" value="UniProtKB-KW"/>
</dbReference>
<feature type="coiled-coil region" evidence="8">
    <location>
        <begin position="129"/>
        <end position="156"/>
    </location>
</feature>
<proteinExistence type="inferred from homology"/>
<keyword evidence="6" id="KW-0443">Lipid metabolism</keyword>
<dbReference type="SUPFAM" id="SSF55060">
    <property type="entry name" value="GHMP Kinase, C-terminal domain"/>
    <property type="match status" value="1"/>
</dbReference>
<evidence type="ECO:0000313" key="12">
    <source>
        <dbReference type="Proteomes" id="UP000198820"/>
    </source>
</evidence>